<name>A0A2N5PAY8_MEDGN</name>
<evidence type="ECO:0000313" key="2">
    <source>
        <dbReference type="EMBL" id="PLT72304.1"/>
    </source>
</evidence>
<gene>
    <name evidence="2" type="ORF">CDL23_13225</name>
    <name evidence="3" type="ORF">DWZ50_11095</name>
    <name evidence="1" type="ORF">PNW85_18175</name>
</gene>
<reference evidence="1" key="3">
    <citation type="submission" date="2023-01" db="EMBL/GenBank/DDBJ databases">
        <title>Human gut microbiome strain richness.</title>
        <authorList>
            <person name="Chen-Liaw A."/>
        </authorList>
    </citation>
    <scope>NUCLEOTIDE SEQUENCE</scope>
    <source>
        <strain evidence="1">RTP21484st1_H11_RTP21484_190118</strain>
    </source>
</reference>
<dbReference type="Proteomes" id="UP001212160">
    <property type="component" value="Unassembled WGS sequence"/>
</dbReference>
<proteinExistence type="predicted"/>
<dbReference type="Proteomes" id="UP000285610">
    <property type="component" value="Unassembled WGS sequence"/>
</dbReference>
<dbReference type="Proteomes" id="UP000235093">
    <property type="component" value="Unassembled WGS sequence"/>
</dbReference>
<dbReference type="InterPro" id="IPR021146">
    <property type="entry name" value="Phage_gp6-like_head-tail"/>
</dbReference>
<protein>
    <submittedName>
        <fullName evidence="1">Phage head-tail connector protein</fullName>
    </submittedName>
</protein>
<dbReference type="EMBL" id="NIHT01000024">
    <property type="protein sequence ID" value="PLT72304.1"/>
    <property type="molecule type" value="Genomic_DNA"/>
</dbReference>
<accession>A0A2N5PAY8</accession>
<dbReference type="EMBL" id="JAQMLA010000096">
    <property type="protein sequence ID" value="MDB8688545.1"/>
    <property type="molecule type" value="Genomic_DNA"/>
</dbReference>
<comment type="caution">
    <text evidence="2">The sequence shown here is derived from an EMBL/GenBank/DDBJ whole genome shotgun (WGS) entry which is preliminary data.</text>
</comment>
<dbReference type="AlphaFoldDB" id="A0A2N5PAY8"/>
<dbReference type="Pfam" id="PF05135">
    <property type="entry name" value="Phage_connect_1"/>
    <property type="match status" value="1"/>
</dbReference>
<sequence>MLDDLKILLGIDVSDRDSDEKLLLILESVRNRLKLLLGGMEVPSSMQHIVTDVAVIRFNRIGSEGMSSHSVAGESTTYNENDFSAYMDEIQAYLDSVDGVKRGRVRFL</sequence>
<dbReference type="EMBL" id="QRQE01000027">
    <property type="protein sequence ID" value="RHM74418.1"/>
    <property type="molecule type" value="Genomic_DNA"/>
</dbReference>
<reference evidence="3 5" key="2">
    <citation type="submission" date="2018-08" db="EMBL/GenBank/DDBJ databases">
        <title>A genome reference for cultivated species of the human gut microbiota.</title>
        <authorList>
            <person name="Zou Y."/>
            <person name="Xue W."/>
            <person name="Luo G."/>
        </authorList>
    </citation>
    <scope>NUCLEOTIDE SEQUENCE [LARGE SCALE GENOMIC DNA]</scope>
    <source>
        <strain evidence="3 5">AF33-12</strain>
    </source>
</reference>
<organism evidence="2 4">
    <name type="scientific">Mediterraneibacter gnavus</name>
    <name type="common">Ruminococcus gnavus</name>
    <dbReference type="NCBI Taxonomy" id="33038"/>
    <lineage>
        <taxon>Bacteria</taxon>
        <taxon>Bacillati</taxon>
        <taxon>Bacillota</taxon>
        <taxon>Clostridia</taxon>
        <taxon>Lachnospirales</taxon>
        <taxon>Lachnospiraceae</taxon>
        <taxon>Mediterraneibacter</taxon>
    </lineage>
</organism>
<evidence type="ECO:0000313" key="1">
    <source>
        <dbReference type="EMBL" id="MDB8688545.1"/>
    </source>
</evidence>
<evidence type="ECO:0000313" key="4">
    <source>
        <dbReference type="Proteomes" id="UP000235093"/>
    </source>
</evidence>
<dbReference type="RefSeq" id="WP_101884213.1">
    <property type="nucleotide sequence ID" value="NZ_JAPRBA010000010.1"/>
</dbReference>
<evidence type="ECO:0000313" key="3">
    <source>
        <dbReference type="EMBL" id="RHM74418.1"/>
    </source>
</evidence>
<reference evidence="2 4" key="1">
    <citation type="journal article" date="2017" name="Genome Med.">
        <title>A novel Ruminococcus gnavus clade enriched in inflammatory bowel disease patients.</title>
        <authorList>
            <person name="Hall A.B."/>
            <person name="Yassour M."/>
            <person name="Sauk J."/>
            <person name="Garner A."/>
            <person name="Jiang X."/>
            <person name="Arthur T."/>
            <person name="Lagoudas G.K."/>
            <person name="Vatanen T."/>
            <person name="Fornelos N."/>
            <person name="Wilson R."/>
            <person name="Bertha M."/>
            <person name="Cohen M."/>
            <person name="Garber J."/>
            <person name="Khalili H."/>
            <person name="Gevers D."/>
            <person name="Ananthakrishnan A.N."/>
            <person name="Kugathasan S."/>
            <person name="Lander E.S."/>
            <person name="Blainey P."/>
            <person name="Vlamakis H."/>
            <person name="Xavier R.J."/>
            <person name="Huttenhower C."/>
        </authorList>
    </citation>
    <scope>NUCLEOTIDE SEQUENCE [LARGE SCALE GENOMIC DNA]</scope>
    <source>
        <strain evidence="2 4">RJX1125</strain>
    </source>
</reference>
<evidence type="ECO:0000313" key="5">
    <source>
        <dbReference type="Proteomes" id="UP000285610"/>
    </source>
</evidence>